<dbReference type="Pfam" id="PF12244">
    <property type="entry name" value="DUF3606"/>
    <property type="match status" value="1"/>
</dbReference>
<organism evidence="1 2">
    <name type="scientific">Mucilaginibacter segetis</name>
    <dbReference type="NCBI Taxonomy" id="2793071"/>
    <lineage>
        <taxon>Bacteria</taxon>
        <taxon>Pseudomonadati</taxon>
        <taxon>Bacteroidota</taxon>
        <taxon>Sphingobacteriia</taxon>
        <taxon>Sphingobacteriales</taxon>
        <taxon>Sphingobacteriaceae</taxon>
        <taxon>Mucilaginibacter</taxon>
    </lineage>
</organism>
<dbReference type="RefSeq" id="WP_200066563.1">
    <property type="nucleotide sequence ID" value="NZ_JAEHFW010000002.1"/>
</dbReference>
<proteinExistence type="predicted"/>
<dbReference type="InterPro" id="IPR022037">
    <property type="entry name" value="DUF3606"/>
</dbReference>
<evidence type="ECO:0000313" key="2">
    <source>
        <dbReference type="Proteomes" id="UP000613193"/>
    </source>
</evidence>
<protein>
    <submittedName>
        <fullName evidence="1">DUF3606 domain-containing protein</fullName>
    </submittedName>
</protein>
<evidence type="ECO:0000313" key="1">
    <source>
        <dbReference type="EMBL" id="MBK0380030.1"/>
    </source>
</evidence>
<dbReference type="EMBL" id="JAEHFW010000002">
    <property type="protein sequence ID" value="MBK0380030.1"/>
    <property type="molecule type" value="Genomic_DNA"/>
</dbReference>
<sequence>MERTQTTGSGITEVINMSEDKNLRAWADKFDVTKAKLKAAVNAVGNSPKDVESYLKKNSRK</sequence>
<dbReference type="AlphaFoldDB" id="A0A934PVT5"/>
<reference evidence="1" key="1">
    <citation type="submission" date="2020-12" db="EMBL/GenBank/DDBJ databases">
        <title>Bacterial novel species Mucilaginibacter sp. SD-g isolated from soil.</title>
        <authorList>
            <person name="Jung H.-Y."/>
        </authorList>
    </citation>
    <scope>NUCLEOTIDE SEQUENCE</scope>
    <source>
        <strain evidence="1">SD-g</strain>
    </source>
</reference>
<comment type="caution">
    <text evidence="1">The sequence shown here is derived from an EMBL/GenBank/DDBJ whole genome shotgun (WGS) entry which is preliminary data.</text>
</comment>
<name>A0A934PVT5_9SPHI</name>
<gene>
    <name evidence="1" type="ORF">I5M19_11970</name>
</gene>
<keyword evidence="2" id="KW-1185">Reference proteome</keyword>
<accession>A0A934PVT5</accession>
<dbReference type="Proteomes" id="UP000613193">
    <property type="component" value="Unassembled WGS sequence"/>
</dbReference>